<reference evidence="2" key="1">
    <citation type="submission" date="2019-09" db="EMBL/GenBank/DDBJ databases">
        <title>Antimicrobial potential of Antarctic Bacteria.</title>
        <authorList>
            <person name="Benaud N."/>
            <person name="Edwards R.J."/>
            <person name="Ferrari B.C."/>
        </authorList>
    </citation>
    <scope>NUCLEOTIDE SEQUENCE [LARGE SCALE GENOMIC DNA]</scope>
    <source>
        <strain evidence="2">SPB151</strain>
    </source>
</reference>
<organism evidence="1 2">
    <name type="scientific">Kribbella qitaiheensis</name>
    <dbReference type="NCBI Taxonomy" id="1544730"/>
    <lineage>
        <taxon>Bacteria</taxon>
        <taxon>Bacillati</taxon>
        <taxon>Actinomycetota</taxon>
        <taxon>Actinomycetes</taxon>
        <taxon>Propionibacteriales</taxon>
        <taxon>Kribbellaceae</taxon>
        <taxon>Kribbella</taxon>
    </lineage>
</organism>
<dbReference type="AlphaFoldDB" id="A0A7G6XA02"/>
<name>A0A7G6XA02_9ACTN</name>
<keyword evidence="2" id="KW-1185">Reference proteome</keyword>
<accession>A0A7G6XA02</accession>
<evidence type="ECO:0000313" key="1">
    <source>
        <dbReference type="EMBL" id="QNE23067.1"/>
    </source>
</evidence>
<dbReference type="EMBL" id="CP043661">
    <property type="protein sequence ID" value="QNE23067.1"/>
    <property type="molecule type" value="Genomic_DNA"/>
</dbReference>
<sequence length="175" mass="19233">MWRTTAEEVAAEYACDRFVDGPSVGFFRAADSAAKPEMVFRWFCQLRIAPYSYDLLDHWGKPSPRTLSPGLDELESGQRFMTIFRLVDFTPGRQLTLQIDRPAARRLFGNLAVSYTVSPAGTGSRLVVKLAVPAGGNAVGRYLLAWGDLLMMRKQTVKLAGLAAQAELDDCPSGS</sequence>
<evidence type="ECO:0000313" key="2">
    <source>
        <dbReference type="Proteomes" id="UP000515563"/>
    </source>
</evidence>
<evidence type="ECO:0008006" key="3">
    <source>
        <dbReference type="Google" id="ProtNLM"/>
    </source>
</evidence>
<proteinExistence type="predicted"/>
<reference evidence="1 2" key="2">
    <citation type="journal article" date="2020" name="Microbiol. Resour. Announc.">
        <title>Antarctic desert soil bacteria exhibit high novel natural product potential, evaluated through long-read genome sequencing and comparative genomics.</title>
        <authorList>
            <person name="Benaud N."/>
            <person name="Edwards R.J."/>
            <person name="Amos T.G."/>
            <person name="D'Agostino P.M."/>
            <person name="Gutierrez-Chavez C."/>
            <person name="Montgomery K."/>
            <person name="Nicetic I."/>
            <person name="Ferrari B.C."/>
        </authorList>
    </citation>
    <scope>NUCLEOTIDE SEQUENCE [LARGE SCALE GENOMIC DNA]</scope>
    <source>
        <strain evidence="1 2">SPB151</strain>
    </source>
</reference>
<dbReference type="Proteomes" id="UP000515563">
    <property type="component" value="Chromosome"/>
</dbReference>
<protein>
    <recommendedName>
        <fullName evidence="3">SRPBCC family protein</fullName>
    </recommendedName>
</protein>
<gene>
    <name evidence="1" type="ORF">F1D05_21400</name>
</gene>
<dbReference type="KEGG" id="kqi:F1D05_21400"/>